<organism evidence="7 8">
    <name type="scientific">Martelella alba</name>
    <dbReference type="NCBI Taxonomy" id="2590451"/>
    <lineage>
        <taxon>Bacteria</taxon>
        <taxon>Pseudomonadati</taxon>
        <taxon>Pseudomonadota</taxon>
        <taxon>Alphaproteobacteria</taxon>
        <taxon>Hyphomicrobiales</taxon>
        <taxon>Aurantimonadaceae</taxon>
        <taxon>Martelella</taxon>
    </lineage>
</organism>
<feature type="transmembrane region" description="Helical" evidence="5">
    <location>
        <begin position="165"/>
        <end position="182"/>
    </location>
</feature>
<dbReference type="Proteomes" id="UP000305202">
    <property type="component" value="Unassembled WGS sequence"/>
</dbReference>
<protein>
    <submittedName>
        <fullName evidence="7">O-antigen ligase family protein</fullName>
    </submittedName>
</protein>
<dbReference type="GO" id="GO:0016874">
    <property type="term" value="F:ligase activity"/>
    <property type="evidence" value="ECO:0007669"/>
    <property type="project" value="UniProtKB-KW"/>
</dbReference>
<comment type="caution">
    <text evidence="7">The sequence shown here is derived from an EMBL/GenBank/DDBJ whole genome shotgun (WGS) entry which is preliminary data.</text>
</comment>
<keyword evidence="8" id="KW-1185">Reference proteome</keyword>
<feature type="transmembrane region" description="Helical" evidence="5">
    <location>
        <begin position="234"/>
        <end position="252"/>
    </location>
</feature>
<evidence type="ECO:0000256" key="2">
    <source>
        <dbReference type="ARBA" id="ARBA00022692"/>
    </source>
</evidence>
<keyword evidence="2 5" id="KW-0812">Transmembrane</keyword>
<evidence type="ECO:0000313" key="8">
    <source>
        <dbReference type="Proteomes" id="UP000305202"/>
    </source>
</evidence>
<feature type="transmembrane region" description="Helical" evidence="5">
    <location>
        <begin position="99"/>
        <end position="116"/>
    </location>
</feature>
<evidence type="ECO:0000259" key="6">
    <source>
        <dbReference type="Pfam" id="PF04932"/>
    </source>
</evidence>
<dbReference type="InterPro" id="IPR007016">
    <property type="entry name" value="O-antigen_ligase-rel_domated"/>
</dbReference>
<keyword evidence="4 5" id="KW-0472">Membrane</keyword>
<feature type="domain" description="O-antigen ligase-related" evidence="6">
    <location>
        <begin position="194"/>
        <end position="348"/>
    </location>
</feature>
<feature type="transmembrane region" description="Helical" evidence="5">
    <location>
        <begin position="128"/>
        <end position="145"/>
    </location>
</feature>
<accession>A0ABY2SHC7</accession>
<evidence type="ECO:0000256" key="5">
    <source>
        <dbReference type="SAM" id="Phobius"/>
    </source>
</evidence>
<keyword evidence="3 5" id="KW-1133">Transmembrane helix</keyword>
<name>A0ABY2SHC7_9HYPH</name>
<feature type="transmembrane region" description="Helical" evidence="5">
    <location>
        <begin position="367"/>
        <end position="388"/>
    </location>
</feature>
<feature type="transmembrane region" description="Helical" evidence="5">
    <location>
        <begin position="32"/>
        <end position="50"/>
    </location>
</feature>
<feature type="transmembrane region" description="Helical" evidence="5">
    <location>
        <begin position="62"/>
        <end position="79"/>
    </location>
</feature>
<proteinExistence type="predicted"/>
<evidence type="ECO:0000313" key="7">
    <source>
        <dbReference type="EMBL" id="TKI04673.1"/>
    </source>
</evidence>
<feature type="transmembrane region" description="Helical" evidence="5">
    <location>
        <begin position="9"/>
        <end position="26"/>
    </location>
</feature>
<dbReference type="Pfam" id="PF04932">
    <property type="entry name" value="Wzy_C"/>
    <property type="match status" value="1"/>
</dbReference>
<evidence type="ECO:0000256" key="3">
    <source>
        <dbReference type="ARBA" id="ARBA00022989"/>
    </source>
</evidence>
<dbReference type="InterPro" id="IPR051533">
    <property type="entry name" value="WaaL-like"/>
</dbReference>
<gene>
    <name evidence="7" type="ORF">FCN80_17065</name>
</gene>
<evidence type="ECO:0000256" key="4">
    <source>
        <dbReference type="ARBA" id="ARBA00023136"/>
    </source>
</evidence>
<evidence type="ECO:0000256" key="1">
    <source>
        <dbReference type="ARBA" id="ARBA00004141"/>
    </source>
</evidence>
<feature type="transmembrane region" description="Helical" evidence="5">
    <location>
        <begin position="189"/>
        <end position="205"/>
    </location>
</feature>
<dbReference type="PANTHER" id="PTHR37422">
    <property type="entry name" value="TEICHURONIC ACID BIOSYNTHESIS PROTEIN TUAE"/>
    <property type="match status" value="1"/>
</dbReference>
<feature type="transmembrane region" description="Helical" evidence="5">
    <location>
        <begin position="337"/>
        <end position="360"/>
    </location>
</feature>
<sequence>MTLRQRMQATFPVIIVVMMILSSSVVLTDKLFSRYLFYFATVYTLLFLAMGGRYKKPSPAECLLALGALAVGLSQYLWWHRFPGGPHSHFMADVNYRTTSRILLAGVVLLYCISPLVKTCDKRAGKPLCALIIIGFLYISANGVYDHLIAPDLRLRIDTAATTTAYLYMLQTFITLQAVRVANFRYHKTLLAAVIVMSFVILLLTETRTVLFLYPVLLLIFHCNKRIVFTAKTLATLVVVMALAVMVIDNYFQDSVERVKSTFWEISQLRDNKDTSLGSRVILWESGWDVFTSRLWGQSTQHRYDRVKHQIITQENGSPEALRNSVFHLHNDVIEAASLQGVTGLAALVFFYLSIAVYIIKKGMFRPAFLFLFVPVILIGLVDCLFINDRFVVLLLSQLLIYRYLSGVGTTEGNHLPAAHP</sequence>
<dbReference type="RefSeq" id="WP_136991376.1">
    <property type="nucleotide sequence ID" value="NZ_SZPQ01000026.1"/>
</dbReference>
<dbReference type="PANTHER" id="PTHR37422:SF17">
    <property type="entry name" value="O-ANTIGEN LIGASE"/>
    <property type="match status" value="1"/>
</dbReference>
<comment type="subcellular location">
    <subcellularLocation>
        <location evidence="1">Membrane</location>
        <topology evidence="1">Multi-pass membrane protein</topology>
    </subcellularLocation>
</comment>
<dbReference type="EMBL" id="SZPQ01000026">
    <property type="protein sequence ID" value="TKI04673.1"/>
    <property type="molecule type" value="Genomic_DNA"/>
</dbReference>
<reference evidence="7 8" key="1">
    <citation type="submission" date="2019-04" db="EMBL/GenBank/DDBJ databases">
        <authorList>
            <person name="Li M."/>
            <person name="Gao C."/>
        </authorList>
    </citation>
    <scope>NUCLEOTIDE SEQUENCE [LARGE SCALE GENOMIC DNA]</scope>
    <source>
        <strain evidence="7 8">BGMRC 2031</strain>
    </source>
</reference>
<keyword evidence="7" id="KW-0436">Ligase</keyword>